<sequence length="445" mass="50349">SFETIDCDRDVEARWSSPRRGGEDALVQGCVKLYKDKVQKSKERVLQNFDVVLCTTSVSCSSVLQRACRFVQIIIDEAGMCTQPELLVPIYAERVVLIGDHKQLAPIIQNKTAAELGLSRRFSRCTASTSVMLNQQYRMPSKSWTGVLDAETRTQGNASWTGLNWHRLAKHDLFDSRGANGVRRHGLLTQRNANVLHGCWPGVRRNQPFDTLPDVPAKDFHPMGEEERIVFLHIQGQEERTLVATEDGREDSYKNELEIKTVSVVTSIALLVFRLIRTSSVFGVQVRVYKEIHNRLSGDDKKDPRRCIAVMSQYKYQVSEITRRLKEENLAMPTVNTVIACQGSEFAYVLLSLVRSMPDYDIEANPLPGWEKKFLGFITDENQTNVALTRAQRGLVIVGNKSLLRRDPNWSHLIFDLEQRGCVPKNPADFPNRTGDKRAMTASGK</sequence>
<feature type="domain" description="DNA2/NAM7 helicase helicase" evidence="7">
    <location>
        <begin position="32"/>
        <end position="110"/>
    </location>
</feature>
<dbReference type="GO" id="GO:0016787">
    <property type="term" value="F:hydrolase activity"/>
    <property type="evidence" value="ECO:0007669"/>
    <property type="project" value="UniProtKB-KW"/>
</dbReference>
<dbReference type="GO" id="GO:0005524">
    <property type="term" value="F:ATP binding"/>
    <property type="evidence" value="ECO:0007669"/>
    <property type="project" value="UniProtKB-KW"/>
</dbReference>
<feature type="region of interest" description="Disordered" evidence="6">
    <location>
        <begin position="426"/>
        <end position="445"/>
    </location>
</feature>
<evidence type="ECO:0000256" key="4">
    <source>
        <dbReference type="ARBA" id="ARBA00022806"/>
    </source>
</evidence>
<dbReference type="AlphaFoldDB" id="A0A1I8I8U4"/>
<protein>
    <submittedName>
        <fullName evidence="10">RNA helicase</fullName>
    </submittedName>
</protein>
<evidence type="ECO:0000256" key="1">
    <source>
        <dbReference type="ARBA" id="ARBA00007913"/>
    </source>
</evidence>
<dbReference type="InterPro" id="IPR041677">
    <property type="entry name" value="DNA2/NAM7_AAA_11"/>
</dbReference>
<dbReference type="CDD" id="cd18808">
    <property type="entry name" value="SF1_C_Upf1"/>
    <property type="match status" value="1"/>
</dbReference>
<keyword evidence="3" id="KW-0378">Hydrolase</keyword>
<dbReference type="PANTHER" id="PTHR43788:SF16">
    <property type="entry name" value="HELICASE WITH ZINC FINGER 2"/>
    <property type="match status" value="1"/>
</dbReference>
<evidence type="ECO:0000256" key="3">
    <source>
        <dbReference type="ARBA" id="ARBA00022801"/>
    </source>
</evidence>
<evidence type="ECO:0000259" key="7">
    <source>
        <dbReference type="Pfam" id="PF13086"/>
    </source>
</evidence>
<evidence type="ECO:0000256" key="5">
    <source>
        <dbReference type="ARBA" id="ARBA00022840"/>
    </source>
</evidence>
<dbReference type="GO" id="GO:0043139">
    <property type="term" value="F:5'-3' DNA helicase activity"/>
    <property type="evidence" value="ECO:0007669"/>
    <property type="project" value="TreeGrafter"/>
</dbReference>
<keyword evidence="9" id="KW-1185">Reference proteome</keyword>
<name>A0A1I8I8U4_9PLAT</name>
<evidence type="ECO:0000313" key="9">
    <source>
        <dbReference type="Proteomes" id="UP000095280"/>
    </source>
</evidence>
<dbReference type="SUPFAM" id="SSF52540">
    <property type="entry name" value="P-loop containing nucleoside triphosphate hydrolases"/>
    <property type="match status" value="1"/>
</dbReference>
<dbReference type="InterPro" id="IPR047187">
    <property type="entry name" value="SF1_C_Upf1"/>
</dbReference>
<proteinExistence type="inferred from homology"/>
<dbReference type="WBParaSite" id="maker-uti_cns_0010674-snap-gene-0.2-mRNA-1">
    <property type="protein sequence ID" value="maker-uti_cns_0010674-snap-gene-0.2-mRNA-1"/>
    <property type="gene ID" value="maker-uti_cns_0010674-snap-gene-0.2"/>
</dbReference>
<evidence type="ECO:0000256" key="6">
    <source>
        <dbReference type="SAM" id="MobiDB-lite"/>
    </source>
</evidence>
<dbReference type="Proteomes" id="UP000095280">
    <property type="component" value="Unplaced"/>
</dbReference>
<dbReference type="PANTHER" id="PTHR43788">
    <property type="entry name" value="DNA2/NAM7 HELICASE FAMILY MEMBER"/>
    <property type="match status" value="1"/>
</dbReference>
<dbReference type="InterPro" id="IPR041679">
    <property type="entry name" value="DNA2/NAM7-like_C"/>
</dbReference>
<dbReference type="InterPro" id="IPR050534">
    <property type="entry name" value="Coronavir_polyprotein_1ab"/>
</dbReference>
<evidence type="ECO:0000259" key="8">
    <source>
        <dbReference type="Pfam" id="PF13087"/>
    </source>
</evidence>
<feature type="domain" description="DNA2/NAM7 helicase-like C-terminal" evidence="8">
    <location>
        <begin position="224"/>
        <end position="401"/>
    </location>
</feature>
<dbReference type="Pfam" id="PF13086">
    <property type="entry name" value="AAA_11"/>
    <property type="match status" value="1"/>
</dbReference>
<comment type="similarity">
    <text evidence="1">Belongs to the DNA2/NAM7 helicase family.</text>
</comment>
<keyword evidence="4" id="KW-0347">Helicase</keyword>
<accession>A0A1I8I8U4</accession>
<evidence type="ECO:0000313" key="10">
    <source>
        <dbReference type="WBParaSite" id="maker-uti_cns_0010674-snap-gene-0.2-mRNA-1"/>
    </source>
</evidence>
<dbReference type="Gene3D" id="3.40.50.300">
    <property type="entry name" value="P-loop containing nucleotide triphosphate hydrolases"/>
    <property type="match status" value="2"/>
</dbReference>
<dbReference type="Pfam" id="PF13087">
    <property type="entry name" value="AAA_12"/>
    <property type="match status" value="1"/>
</dbReference>
<keyword evidence="5" id="KW-0067">ATP-binding</keyword>
<reference evidence="10" key="1">
    <citation type="submission" date="2016-11" db="UniProtKB">
        <authorList>
            <consortium name="WormBaseParasite"/>
        </authorList>
    </citation>
    <scope>IDENTIFICATION</scope>
</reference>
<evidence type="ECO:0000256" key="2">
    <source>
        <dbReference type="ARBA" id="ARBA00022741"/>
    </source>
</evidence>
<organism evidence="9 10">
    <name type="scientific">Macrostomum lignano</name>
    <dbReference type="NCBI Taxonomy" id="282301"/>
    <lineage>
        <taxon>Eukaryota</taxon>
        <taxon>Metazoa</taxon>
        <taxon>Spiralia</taxon>
        <taxon>Lophotrochozoa</taxon>
        <taxon>Platyhelminthes</taxon>
        <taxon>Rhabditophora</taxon>
        <taxon>Macrostomorpha</taxon>
        <taxon>Macrostomida</taxon>
        <taxon>Macrostomidae</taxon>
        <taxon>Macrostomum</taxon>
    </lineage>
</organism>
<dbReference type="InterPro" id="IPR027417">
    <property type="entry name" value="P-loop_NTPase"/>
</dbReference>
<keyword evidence="2" id="KW-0547">Nucleotide-binding</keyword>